<comment type="caution">
    <text evidence="8">The sequence shown here is derived from an EMBL/GenBank/DDBJ whole genome shotgun (WGS) entry which is preliminary data.</text>
</comment>
<feature type="transmembrane region" description="Helical" evidence="6">
    <location>
        <begin position="262"/>
        <end position="285"/>
    </location>
</feature>
<dbReference type="AlphaFoldDB" id="A0AAW2BY00"/>
<dbReference type="PANTHER" id="PTHR23511">
    <property type="entry name" value="SYNAPTIC VESICLE GLYCOPROTEIN 2"/>
    <property type="match status" value="1"/>
</dbReference>
<feature type="transmembrane region" description="Helical" evidence="6">
    <location>
        <begin position="172"/>
        <end position="196"/>
    </location>
</feature>
<feature type="transmembrane region" description="Helical" evidence="6">
    <location>
        <begin position="203"/>
        <end position="221"/>
    </location>
</feature>
<dbReference type="PANTHER" id="PTHR23511:SF5">
    <property type="entry name" value="MAJOR FACILITATOR-TYPE TRANSPORTER HXNZ-RELATED"/>
    <property type="match status" value="1"/>
</dbReference>
<organism evidence="8 9">
    <name type="scientific">Lithocarpus litseifolius</name>
    <dbReference type="NCBI Taxonomy" id="425828"/>
    <lineage>
        <taxon>Eukaryota</taxon>
        <taxon>Viridiplantae</taxon>
        <taxon>Streptophyta</taxon>
        <taxon>Embryophyta</taxon>
        <taxon>Tracheophyta</taxon>
        <taxon>Spermatophyta</taxon>
        <taxon>Magnoliopsida</taxon>
        <taxon>eudicotyledons</taxon>
        <taxon>Gunneridae</taxon>
        <taxon>Pentapetalae</taxon>
        <taxon>rosids</taxon>
        <taxon>fabids</taxon>
        <taxon>Fagales</taxon>
        <taxon>Fagaceae</taxon>
        <taxon>Lithocarpus</taxon>
    </lineage>
</organism>
<evidence type="ECO:0000313" key="9">
    <source>
        <dbReference type="Proteomes" id="UP001459277"/>
    </source>
</evidence>
<dbReference type="Pfam" id="PF00083">
    <property type="entry name" value="Sugar_tr"/>
    <property type="match status" value="1"/>
</dbReference>
<name>A0AAW2BY00_9ROSI</name>
<protein>
    <recommendedName>
        <fullName evidence="7">Major facilitator superfamily (MFS) profile domain-containing protein</fullName>
    </recommendedName>
</protein>
<accession>A0AAW2BY00</accession>
<keyword evidence="3 6" id="KW-0812">Transmembrane</keyword>
<dbReference type="InterPro" id="IPR036259">
    <property type="entry name" value="MFS_trans_sf"/>
</dbReference>
<keyword evidence="5 6" id="KW-0472">Membrane</keyword>
<feature type="domain" description="Major facilitator superfamily (MFS) profile" evidence="7">
    <location>
        <begin position="1"/>
        <end position="316"/>
    </location>
</feature>
<dbReference type="GO" id="GO:0022857">
    <property type="term" value="F:transmembrane transporter activity"/>
    <property type="evidence" value="ECO:0007669"/>
    <property type="project" value="InterPro"/>
</dbReference>
<evidence type="ECO:0000256" key="3">
    <source>
        <dbReference type="ARBA" id="ARBA00022692"/>
    </source>
</evidence>
<evidence type="ECO:0000256" key="5">
    <source>
        <dbReference type="ARBA" id="ARBA00023136"/>
    </source>
</evidence>
<dbReference type="EMBL" id="JAZDWU010000010">
    <property type="protein sequence ID" value="KAK9989674.1"/>
    <property type="molecule type" value="Genomic_DNA"/>
</dbReference>
<evidence type="ECO:0000256" key="6">
    <source>
        <dbReference type="SAM" id="Phobius"/>
    </source>
</evidence>
<gene>
    <name evidence="8" type="ORF">SO802_029913</name>
</gene>
<evidence type="ECO:0000313" key="8">
    <source>
        <dbReference type="EMBL" id="KAK9989674.1"/>
    </source>
</evidence>
<dbReference type="InterPro" id="IPR020846">
    <property type="entry name" value="MFS_dom"/>
</dbReference>
<dbReference type="InterPro" id="IPR005828">
    <property type="entry name" value="MFS_sugar_transport-like"/>
</dbReference>
<dbReference type="PROSITE" id="PS50850">
    <property type="entry name" value="MFS"/>
    <property type="match status" value="1"/>
</dbReference>
<keyword evidence="4 6" id="KW-1133">Transmembrane helix</keyword>
<dbReference type="Gene3D" id="1.20.1250.20">
    <property type="entry name" value="MFS general substrate transporter like domains"/>
    <property type="match status" value="1"/>
</dbReference>
<comment type="subcellular location">
    <subcellularLocation>
        <location evidence="1">Membrane</location>
        <topology evidence="1">Multi-pass membrane protein</topology>
    </subcellularLocation>
</comment>
<sequence length="321" mass="35634">MGRCIRQLWKKIVLSRLSWRWLLAFSSFPSFILLLFYSLAPESPRYLCVKGNTTDAHRILEKITQLKKKKKKLPSGLLVSTITDRQEEEFALKEEVPLLSSTRKNTEEKTNFQSPVFMLFSSNLTRTTLLLWTFYFGNVFSYYGIILLTSELSSSESKCGSTMWHPENLQDASLYIDVFITSLAELPGLLLSAILVDRIGRKLSFIIILTLACIFLLPLAFHQSATLTTALLFGARMCAMGSITVAYIYGPEIYPTSVRTTGIGVAGAVGRIGGMICPLVAVGLVTSCHQTAAIILFEVVIVLSAICAFLFPYQNQGTGIN</sequence>
<keyword evidence="2" id="KW-0813">Transport</keyword>
<proteinExistence type="predicted"/>
<evidence type="ECO:0000259" key="7">
    <source>
        <dbReference type="PROSITE" id="PS50850"/>
    </source>
</evidence>
<keyword evidence="9" id="KW-1185">Reference proteome</keyword>
<evidence type="ECO:0000256" key="2">
    <source>
        <dbReference type="ARBA" id="ARBA00022448"/>
    </source>
</evidence>
<dbReference type="GO" id="GO:0016020">
    <property type="term" value="C:membrane"/>
    <property type="evidence" value="ECO:0007669"/>
    <property type="project" value="UniProtKB-SubCell"/>
</dbReference>
<reference evidence="8 9" key="1">
    <citation type="submission" date="2024-01" db="EMBL/GenBank/DDBJ databases">
        <title>A telomere-to-telomere, gap-free genome of sweet tea (Lithocarpus litseifolius).</title>
        <authorList>
            <person name="Zhou J."/>
        </authorList>
    </citation>
    <scope>NUCLEOTIDE SEQUENCE [LARGE SCALE GENOMIC DNA]</scope>
    <source>
        <strain evidence="8">Zhou-2022a</strain>
        <tissue evidence="8">Leaf</tissue>
    </source>
</reference>
<evidence type="ECO:0000256" key="4">
    <source>
        <dbReference type="ARBA" id="ARBA00022989"/>
    </source>
</evidence>
<feature type="transmembrane region" description="Helical" evidence="6">
    <location>
        <begin position="227"/>
        <end position="250"/>
    </location>
</feature>
<dbReference type="Proteomes" id="UP001459277">
    <property type="component" value="Unassembled WGS sequence"/>
</dbReference>
<evidence type="ECO:0000256" key="1">
    <source>
        <dbReference type="ARBA" id="ARBA00004141"/>
    </source>
</evidence>
<feature type="transmembrane region" description="Helical" evidence="6">
    <location>
        <begin position="291"/>
        <end position="311"/>
    </location>
</feature>
<feature type="transmembrane region" description="Helical" evidence="6">
    <location>
        <begin position="129"/>
        <end position="148"/>
    </location>
</feature>
<dbReference type="SUPFAM" id="SSF103473">
    <property type="entry name" value="MFS general substrate transporter"/>
    <property type="match status" value="1"/>
</dbReference>